<accession>A0A1B1YNM3</accession>
<dbReference type="RefSeq" id="WP_065821105.1">
    <property type="nucleotide sequence ID" value="NZ_CP014673.1"/>
</dbReference>
<dbReference type="Proteomes" id="UP000092931">
    <property type="component" value="Chromosome"/>
</dbReference>
<evidence type="ECO:0000313" key="2">
    <source>
        <dbReference type="EMBL" id="ANX02336.1"/>
    </source>
</evidence>
<feature type="transmembrane region" description="Helical" evidence="1">
    <location>
        <begin position="65"/>
        <end position="84"/>
    </location>
</feature>
<protein>
    <recommendedName>
        <fullName evidence="4">DUF3810 domain-containing protein</fullName>
    </recommendedName>
</protein>
<evidence type="ECO:0000256" key="1">
    <source>
        <dbReference type="SAM" id="Phobius"/>
    </source>
</evidence>
<reference evidence="2 3" key="1">
    <citation type="submission" date="2016-02" db="EMBL/GenBank/DDBJ databases">
        <title>Comparison of Clostridium stercorarium subspecies using comparative genomics and transcriptomics.</title>
        <authorList>
            <person name="Schellenberg J."/>
            <person name="Thallinger G."/>
            <person name="Levin D.B."/>
            <person name="Zhang X."/>
            <person name="Alvare G."/>
            <person name="Fristensky B."/>
            <person name="Sparling R."/>
        </authorList>
    </citation>
    <scope>NUCLEOTIDE SEQUENCE [LARGE SCALE GENOMIC DNA]</scope>
    <source>
        <strain evidence="2 3">DSM 9219</strain>
    </source>
</reference>
<dbReference type="Pfam" id="PF12725">
    <property type="entry name" value="DUF3810"/>
    <property type="match status" value="1"/>
</dbReference>
<keyword evidence="1" id="KW-0812">Transmembrane</keyword>
<keyword evidence="1" id="KW-1133">Transmembrane helix</keyword>
<gene>
    <name evidence="2" type="ORF">CSTERLE_12520</name>
</gene>
<name>A0A1B1YNM3_THEST</name>
<dbReference type="AlphaFoldDB" id="A0A1B1YNM3"/>
<dbReference type="EMBL" id="CP014673">
    <property type="protein sequence ID" value="ANX02336.1"/>
    <property type="molecule type" value="Genomic_DNA"/>
</dbReference>
<evidence type="ECO:0000313" key="3">
    <source>
        <dbReference type="Proteomes" id="UP000092931"/>
    </source>
</evidence>
<dbReference type="InterPro" id="IPR024294">
    <property type="entry name" value="DUF3810"/>
</dbReference>
<evidence type="ECO:0008006" key="4">
    <source>
        <dbReference type="Google" id="ProtNLM"/>
    </source>
</evidence>
<feature type="transmembrane region" description="Helical" evidence="1">
    <location>
        <begin position="105"/>
        <end position="124"/>
    </location>
</feature>
<sequence length="375" mass="42786">MAGFSEKHVMNKKRKTVMLTLSAALLLTAQAVKRWASQNPQLVEKYFSRGIYPVSSKIQTSVANLFPFSLYELVIVILVIYGFYRIVRLVRSAFRREFIRELTGFFTLVILLFSIGIFLFQFLWNLNNYRLPLKDQLGLDVTGNSVEALADTYKALVLRANDIRRTLSDTGDTVRTGKKVKNILETAWEGYITLAEQYDLFHSQKVKVKGLIFSRIQTISGYTGVYSFITGEPNINTEPPLVTLPHTACHEIAHQMGITFEDEANYVAFLACKNHPDVLFQYSGYLSALTYTGNALYRNSPELYGEISGLLSESIKNDLREIRNFWDRYQKETATKIADRINETYLKSNNQPAGIQSYGKFVDLLIAHYLKNNSI</sequence>
<organism evidence="2 3">
    <name type="scientific">Thermoclostridium stercorarium subsp. leptospartum DSM 9219</name>
    <dbReference type="NCBI Taxonomy" id="1346611"/>
    <lineage>
        <taxon>Bacteria</taxon>
        <taxon>Bacillati</taxon>
        <taxon>Bacillota</taxon>
        <taxon>Clostridia</taxon>
        <taxon>Eubacteriales</taxon>
        <taxon>Oscillospiraceae</taxon>
        <taxon>Thermoclostridium</taxon>
    </lineage>
</organism>
<proteinExistence type="predicted"/>
<keyword evidence="1" id="KW-0472">Membrane</keyword>